<dbReference type="InterPro" id="IPR013424">
    <property type="entry name" value="Ice-binding_C"/>
</dbReference>
<dbReference type="GO" id="GO:0031012">
    <property type="term" value="C:extracellular matrix"/>
    <property type="evidence" value="ECO:0007669"/>
    <property type="project" value="InterPro"/>
</dbReference>
<evidence type="ECO:0000259" key="6">
    <source>
        <dbReference type="SMART" id="SM00235"/>
    </source>
</evidence>
<dbReference type="InterPro" id="IPR001818">
    <property type="entry name" value="Pept_M10_metallopeptidase"/>
</dbReference>
<feature type="chain" id="PRO_5022153121" description="Peptidase metallopeptidase domain-containing protein" evidence="5">
    <location>
        <begin position="25"/>
        <end position="459"/>
    </location>
</feature>
<feature type="domain" description="Peptidase metallopeptidase" evidence="6">
    <location>
        <begin position="116"/>
        <end position="279"/>
    </location>
</feature>
<dbReference type="GO" id="GO:0004222">
    <property type="term" value="F:metalloendopeptidase activity"/>
    <property type="evidence" value="ECO:0007669"/>
    <property type="project" value="InterPro"/>
</dbReference>
<proteinExistence type="predicted"/>
<keyword evidence="2" id="KW-0479">Metal-binding</keyword>
<dbReference type="GO" id="GO:0006508">
    <property type="term" value="P:proteolysis"/>
    <property type="evidence" value="ECO:0007669"/>
    <property type="project" value="UniProtKB-KW"/>
</dbReference>
<name>A0A518DAF4_9BACT</name>
<dbReference type="GO" id="GO:0008270">
    <property type="term" value="F:zinc ion binding"/>
    <property type="evidence" value="ECO:0007669"/>
    <property type="project" value="InterPro"/>
</dbReference>
<dbReference type="Pfam" id="PF00413">
    <property type="entry name" value="Peptidase_M10"/>
    <property type="match status" value="1"/>
</dbReference>
<evidence type="ECO:0000256" key="2">
    <source>
        <dbReference type="ARBA" id="ARBA00022723"/>
    </source>
</evidence>
<dbReference type="NCBIfam" id="TIGR02595">
    <property type="entry name" value="PEP_CTERM"/>
    <property type="match status" value="1"/>
</dbReference>
<dbReference type="Gene3D" id="3.40.390.10">
    <property type="entry name" value="Collagenase (Catalytic Domain)"/>
    <property type="match status" value="1"/>
</dbReference>
<keyword evidence="1" id="KW-0645">Protease</keyword>
<dbReference type="OrthoDB" id="247526at2"/>
<dbReference type="Pfam" id="PF07589">
    <property type="entry name" value="PEP-CTERM"/>
    <property type="match status" value="1"/>
</dbReference>
<reference evidence="7 8" key="1">
    <citation type="submission" date="2019-02" db="EMBL/GenBank/DDBJ databases">
        <title>Deep-cultivation of Planctomycetes and their phenomic and genomic characterization uncovers novel biology.</title>
        <authorList>
            <person name="Wiegand S."/>
            <person name="Jogler M."/>
            <person name="Boedeker C."/>
            <person name="Pinto D."/>
            <person name="Vollmers J."/>
            <person name="Rivas-Marin E."/>
            <person name="Kohn T."/>
            <person name="Peeters S.H."/>
            <person name="Heuer A."/>
            <person name="Rast P."/>
            <person name="Oberbeckmann S."/>
            <person name="Bunk B."/>
            <person name="Jeske O."/>
            <person name="Meyerdierks A."/>
            <person name="Storesund J.E."/>
            <person name="Kallscheuer N."/>
            <person name="Luecker S."/>
            <person name="Lage O.M."/>
            <person name="Pohl T."/>
            <person name="Merkel B.J."/>
            <person name="Hornburger P."/>
            <person name="Mueller R.-W."/>
            <person name="Bruemmer F."/>
            <person name="Labrenz M."/>
            <person name="Spormann A.M."/>
            <person name="Op den Camp H."/>
            <person name="Overmann J."/>
            <person name="Amann R."/>
            <person name="Jetten M.S.M."/>
            <person name="Mascher T."/>
            <person name="Medema M.H."/>
            <person name="Devos D.P."/>
            <person name="Kaster A.-K."/>
            <person name="Ovreas L."/>
            <person name="Rohde M."/>
            <person name="Galperin M.Y."/>
            <person name="Jogler C."/>
        </authorList>
    </citation>
    <scope>NUCLEOTIDE SEQUENCE [LARGE SCALE GENOMIC DNA]</scope>
    <source>
        <strain evidence="7 8">Pla175</strain>
    </source>
</reference>
<dbReference type="RefSeq" id="WP_145283417.1">
    <property type="nucleotide sequence ID" value="NZ_CP036291.1"/>
</dbReference>
<keyword evidence="8" id="KW-1185">Reference proteome</keyword>
<evidence type="ECO:0000313" key="8">
    <source>
        <dbReference type="Proteomes" id="UP000317429"/>
    </source>
</evidence>
<dbReference type="InterPro" id="IPR006026">
    <property type="entry name" value="Peptidase_Metallo"/>
</dbReference>
<keyword evidence="3" id="KW-0378">Hydrolase</keyword>
<dbReference type="Proteomes" id="UP000317429">
    <property type="component" value="Chromosome"/>
</dbReference>
<evidence type="ECO:0000256" key="3">
    <source>
        <dbReference type="ARBA" id="ARBA00022801"/>
    </source>
</evidence>
<dbReference type="SMART" id="SM00235">
    <property type="entry name" value="ZnMc"/>
    <property type="match status" value="1"/>
</dbReference>
<keyword evidence="4" id="KW-0862">Zinc</keyword>
<evidence type="ECO:0000256" key="5">
    <source>
        <dbReference type="SAM" id="SignalP"/>
    </source>
</evidence>
<organism evidence="7 8">
    <name type="scientific">Pirellulimonas nuda</name>
    <dbReference type="NCBI Taxonomy" id="2528009"/>
    <lineage>
        <taxon>Bacteria</taxon>
        <taxon>Pseudomonadati</taxon>
        <taxon>Planctomycetota</taxon>
        <taxon>Planctomycetia</taxon>
        <taxon>Pirellulales</taxon>
        <taxon>Lacipirellulaceae</taxon>
        <taxon>Pirellulimonas</taxon>
    </lineage>
</organism>
<dbReference type="KEGG" id="pnd:Pla175_18450"/>
<sequence precursor="true">MHTYSRSAAIMLAALCLSADRAAACVLCEQGACPLHAHVVIGGGEDVPLLASEFDPGVPAFQVSARWTSTATQPSFSGGTGAIGSPAIITWGVVPDGTPVFAGTYGNDPSNLIATFDGLYPSGGLPSDPLIDRPWMQLYKQVFDRWSELGGVSFVYEPNNTTSGISTVTGTLGVNSDIRIAGHLIDGEVPGVPSIVAINYFPNNADQVLDTANVLFYGNTELNSLRFRNTVGHEIGHALGFNHVEDRAEYGILMEPRITIGFDGPQFDDILALHRNYGDRLEKSGGNDTAATATQAGVISPGGSWQIGTSAGSAVVTPDQSDFISIDNLSDVDYYEFSVAQAMLVDVRLTPVGPSYGIDAASGDPLFVTSHLADLSLELLANSQTVGFANLRGYGFAETISGLQALPGVIYHAVARGVSGQVQMYRLEISAVPEPASALLMALGLAAFARCRRWRGACA</sequence>
<evidence type="ECO:0000256" key="1">
    <source>
        <dbReference type="ARBA" id="ARBA00022670"/>
    </source>
</evidence>
<dbReference type="SUPFAM" id="SSF55486">
    <property type="entry name" value="Metalloproteases ('zincins'), catalytic domain"/>
    <property type="match status" value="1"/>
</dbReference>
<accession>A0A518DAF4</accession>
<dbReference type="InterPro" id="IPR024079">
    <property type="entry name" value="MetalloPept_cat_dom_sf"/>
</dbReference>
<keyword evidence="5" id="KW-0732">Signal</keyword>
<dbReference type="AlphaFoldDB" id="A0A518DAF4"/>
<protein>
    <recommendedName>
        <fullName evidence="6">Peptidase metallopeptidase domain-containing protein</fullName>
    </recommendedName>
</protein>
<evidence type="ECO:0000313" key="7">
    <source>
        <dbReference type="EMBL" id="QDU88467.1"/>
    </source>
</evidence>
<dbReference type="EMBL" id="CP036291">
    <property type="protein sequence ID" value="QDU88467.1"/>
    <property type="molecule type" value="Genomic_DNA"/>
</dbReference>
<gene>
    <name evidence="7" type="ORF">Pla175_18450</name>
</gene>
<feature type="signal peptide" evidence="5">
    <location>
        <begin position="1"/>
        <end position="24"/>
    </location>
</feature>
<evidence type="ECO:0000256" key="4">
    <source>
        <dbReference type="ARBA" id="ARBA00022833"/>
    </source>
</evidence>